<proteinExistence type="predicted"/>
<comment type="caution">
    <text evidence="1">The sequence shown here is derived from an EMBL/GenBank/DDBJ whole genome shotgun (WGS) entry which is preliminary data.</text>
</comment>
<organism evidence="1 2">
    <name type="scientific">Pseudomonas lactis</name>
    <dbReference type="NCBI Taxonomy" id="1615674"/>
    <lineage>
        <taxon>Bacteria</taxon>
        <taxon>Pseudomonadati</taxon>
        <taxon>Pseudomonadota</taxon>
        <taxon>Gammaproteobacteria</taxon>
        <taxon>Pseudomonadales</taxon>
        <taxon>Pseudomonadaceae</taxon>
        <taxon>Pseudomonas</taxon>
    </lineage>
</organism>
<dbReference type="RefSeq" id="WP_047293891.1">
    <property type="nucleotide sequence ID" value="NZ_JAAQYK010000006.1"/>
</dbReference>
<gene>
    <name evidence="1" type="ORF">HBO18_18730</name>
</gene>
<accession>A0A7Y1LHD3</accession>
<protein>
    <submittedName>
        <fullName evidence="1">Uncharacterized protein</fullName>
    </submittedName>
</protein>
<evidence type="ECO:0000313" key="1">
    <source>
        <dbReference type="EMBL" id="NNA46156.1"/>
    </source>
</evidence>
<dbReference type="AlphaFoldDB" id="A0A7Y1LHD3"/>
<reference evidence="1 2" key="1">
    <citation type="journal article" date="2020" name="Front. Microbiol.">
        <title>Genetic Organization of the aprX-lipA2 Operon Affects the Proteolytic Potential of Pseudomonas Species in Milk.</title>
        <authorList>
            <person name="Maier C."/>
            <person name="Huptas C."/>
            <person name="von Neubeck M."/>
            <person name="Scherer S."/>
            <person name="Wenning M."/>
            <person name="Lucking G."/>
        </authorList>
    </citation>
    <scope>NUCLEOTIDE SEQUENCE [LARGE SCALE GENOMIC DNA]</scope>
    <source>
        <strain evidence="1 2">WS 4997</strain>
    </source>
</reference>
<name>A0A7Y1LHD3_9PSED</name>
<dbReference type="EMBL" id="JAAQYK010000006">
    <property type="protein sequence ID" value="NNA46156.1"/>
    <property type="molecule type" value="Genomic_DNA"/>
</dbReference>
<dbReference type="Proteomes" id="UP000583279">
    <property type="component" value="Unassembled WGS sequence"/>
</dbReference>
<sequence length="63" mass="7065">MSERKSVTEKEIEAWDLYAAAAITAIASREPADGDVLADEAAHYADAMLLRRRKKLSQLWDES</sequence>
<evidence type="ECO:0000313" key="2">
    <source>
        <dbReference type="Proteomes" id="UP000583279"/>
    </source>
</evidence>